<evidence type="ECO:0000313" key="3">
    <source>
        <dbReference type="Proteomes" id="UP000006310"/>
    </source>
</evidence>
<evidence type="ECO:0000256" key="1">
    <source>
        <dbReference type="SAM" id="MobiDB-lite"/>
    </source>
</evidence>
<accession>J7RXR1</accession>
<dbReference type="RefSeq" id="XP_022464138.1">
    <property type="nucleotide sequence ID" value="XM_022607554.1"/>
</dbReference>
<reference evidence="3" key="2">
    <citation type="submission" date="2012-08" db="EMBL/GenBank/DDBJ databases">
        <title>Genome sequence of Kazachstania naganishii.</title>
        <authorList>
            <person name="Gordon J.L."/>
            <person name="Armisen D."/>
            <person name="Proux-Wera E."/>
            <person name="OhEigeartaigh S.S."/>
            <person name="Byrne K.P."/>
            <person name="Wolfe K.H."/>
        </authorList>
    </citation>
    <scope>NUCLEOTIDE SEQUENCE [LARGE SCALE GENOMIC DNA]</scope>
    <source>
        <strain evidence="3">ATCC MYA-139 / BCRC 22969 / CBS 8797 / CCRC 22969 / KCTC 17520 / NBRC 10181 / NCYC 3082</strain>
    </source>
</reference>
<gene>
    <name evidence="2" type="primary">KNAG0D01400</name>
    <name evidence="2" type="ordered locus">KNAG_0D01400</name>
</gene>
<name>J7RXR1_HUIN7</name>
<dbReference type="KEGG" id="kng:KNAG_0D01400"/>
<feature type="region of interest" description="Disordered" evidence="1">
    <location>
        <begin position="94"/>
        <end position="165"/>
    </location>
</feature>
<dbReference type="HOGENOM" id="CLU_1611022_0_0_1"/>
<dbReference type="Proteomes" id="UP000006310">
    <property type="component" value="Chromosome 4"/>
</dbReference>
<evidence type="ECO:0000313" key="2">
    <source>
        <dbReference type="EMBL" id="CCK69892.1"/>
    </source>
</evidence>
<dbReference type="GeneID" id="34525581"/>
<sequence length="165" mass="18438">MPSLTLPRQTDTRVPEKGLKRLSFTLTHMSLPNTTRVLAAIPCPANTVALYAGLSGNTFALDLRNNATHEGKIKRRRAGKRTTIREGVPSQLVLPRSYRPPNAKICLGTTGSRKTKEKREGKQRKGKQTQKKRKKKRLCPSCGSLTGFSPHCNPHAQKTRQENRE</sequence>
<organism evidence="2 3">
    <name type="scientific">Huiozyma naganishii (strain ATCC MYA-139 / BCRC 22969 / CBS 8797 / KCTC 17520 / NBRC 10181 / NCYC 3082 / Yp74L-3)</name>
    <name type="common">Yeast</name>
    <name type="synonym">Kazachstania naganishii</name>
    <dbReference type="NCBI Taxonomy" id="1071383"/>
    <lineage>
        <taxon>Eukaryota</taxon>
        <taxon>Fungi</taxon>
        <taxon>Dikarya</taxon>
        <taxon>Ascomycota</taxon>
        <taxon>Saccharomycotina</taxon>
        <taxon>Saccharomycetes</taxon>
        <taxon>Saccharomycetales</taxon>
        <taxon>Saccharomycetaceae</taxon>
        <taxon>Huiozyma</taxon>
    </lineage>
</organism>
<protein>
    <submittedName>
        <fullName evidence="2">Uncharacterized protein</fullName>
    </submittedName>
</protein>
<dbReference type="EMBL" id="HE978317">
    <property type="protein sequence ID" value="CCK69892.1"/>
    <property type="molecule type" value="Genomic_DNA"/>
</dbReference>
<proteinExistence type="predicted"/>
<dbReference type="AlphaFoldDB" id="J7RXR1"/>
<keyword evidence="3" id="KW-1185">Reference proteome</keyword>
<feature type="compositionally biased region" description="Basic residues" evidence="1">
    <location>
        <begin position="113"/>
        <end position="138"/>
    </location>
</feature>
<reference evidence="2 3" key="1">
    <citation type="journal article" date="2011" name="Proc. Natl. Acad. Sci. U.S.A.">
        <title>Evolutionary erosion of yeast sex chromosomes by mating-type switching accidents.</title>
        <authorList>
            <person name="Gordon J.L."/>
            <person name="Armisen D."/>
            <person name="Proux-Wera E."/>
            <person name="Oheigeartaigh S.S."/>
            <person name="Byrne K.P."/>
            <person name="Wolfe K.H."/>
        </authorList>
    </citation>
    <scope>NUCLEOTIDE SEQUENCE [LARGE SCALE GENOMIC DNA]</scope>
    <source>
        <strain evidence="3">ATCC MYA-139 / BCRC 22969 / CBS 8797 / CCRC 22969 / KCTC 17520 / NBRC 10181 / NCYC 3082</strain>
    </source>
</reference>